<dbReference type="PANTHER" id="PTHR31293">
    <property type="entry name" value="RNI-LIKE SUPERFAMILY PROTEIN"/>
    <property type="match status" value="1"/>
</dbReference>
<evidence type="ECO:0000313" key="2">
    <source>
        <dbReference type="EMBL" id="EOA25571.1"/>
    </source>
</evidence>
<dbReference type="InterPro" id="IPR006566">
    <property type="entry name" value="FBD"/>
</dbReference>
<dbReference type="OrthoDB" id="1061173at2759"/>
<dbReference type="SMART" id="SM00579">
    <property type="entry name" value="FBD"/>
    <property type="match status" value="1"/>
</dbReference>
<feature type="non-terminal residue" evidence="2">
    <location>
        <position position="1"/>
    </location>
</feature>
<evidence type="ECO:0000313" key="3">
    <source>
        <dbReference type="Proteomes" id="UP000029121"/>
    </source>
</evidence>
<dbReference type="InterPro" id="IPR055294">
    <property type="entry name" value="FBL60-like"/>
</dbReference>
<evidence type="ECO:0000259" key="1">
    <source>
        <dbReference type="SMART" id="SM00579"/>
    </source>
</evidence>
<organism evidence="2 3">
    <name type="scientific">Capsella rubella</name>
    <dbReference type="NCBI Taxonomy" id="81985"/>
    <lineage>
        <taxon>Eukaryota</taxon>
        <taxon>Viridiplantae</taxon>
        <taxon>Streptophyta</taxon>
        <taxon>Embryophyta</taxon>
        <taxon>Tracheophyta</taxon>
        <taxon>Spermatophyta</taxon>
        <taxon>Magnoliopsida</taxon>
        <taxon>eudicotyledons</taxon>
        <taxon>Gunneridae</taxon>
        <taxon>Pentapetalae</taxon>
        <taxon>rosids</taxon>
        <taxon>malvids</taxon>
        <taxon>Brassicales</taxon>
        <taxon>Brassicaceae</taxon>
        <taxon>Camelineae</taxon>
        <taxon>Capsella</taxon>
    </lineage>
</organism>
<protein>
    <recommendedName>
        <fullName evidence="1">FBD domain-containing protein</fullName>
    </recommendedName>
</protein>
<reference evidence="3" key="1">
    <citation type="journal article" date="2013" name="Nat. Genet.">
        <title>The Capsella rubella genome and the genomic consequences of rapid mating system evolution.</title>
        <authorList>
            <person name="Slotte T."/>
            <person name="Hazzouri K.M."/>
            <person name="Agren J.A."/>
            <person name="Koenig D."/>
            <person name="Maumus F."/>
            <person name="Guo Y.L."/>
            <person name="Steige K."/>
            <person name="Platts A.E."/>
            <person name="Escobar J.S."/>
            <person name="Newman L.K."/>
            <person name="Wang W."/>
            <person name="Mandakova T."/>
            <person name="Vello E."/>
            <person name="Smith L.M."/>
            <person name="Henz S.R."/>
            <person name="Steffen J."/>
            <person name="Takuno S."/>
            <person name="Brandvain Y."/>
            <person name="Coop G."/>
            <person name="Andolfatto P."/>
            <person name="Hu T.T."/>
            <person name="Blanchette M."/>
            <person name="Clark R.M."/>
            <person name="Quesneville H."/>
            <person name="Nordborg M."/>
            <person name="Gaut B.S."/>
            <person name="Lysak M.A."/>
            <person name="Jenkins J."/>
            <person name="Grimwood J."/>
            <person name="Chapman J."/>
            <person name="Prochnik S."/>
            <person name="Shu S."/>
            <person name="Rokhsar D."/>
            <person name="Schmutz J."/>
            <person name="Weigel D."/>
            <person name="Wright S.I."/>
        </authorList>
    </citation>
    <scope>NUCLEOTIDE SEQUENCE [LARGE SCALE GENOMIC DNA]</scope>
    <source>
        <strain evidence="3">cv. Monte Gargano</strain>
    </source>
</reference>
<dbReference type="AlphaFoldDB" id="R0FT13"/>
<dbReference type="KEGG" id="crb:17885952"/>
<feature type="non-terminal residue" evidence="2">
    <location>
        <position position="214"/>
    </location>
</feature>
<dbReference type="EMBL" id="KB870809">
    <property type="protein sequence ID" value="EOA25571.1"/>
    <property type="molecule type" value="Genomic_DNA"/>
</dbReference>
<sequence>LPLNHAWISQYARHGDIISDIINLIKGLSNVKTMNLSCTDTTGAFYFSREALPEFKNLHCLSIATERKVCWGTLPHLLNKSPNLKTLIIEGPVHYNYHMGDGYESDEVNYDDDEESESDDDESICECLSDYSFLESCQVKVLEITEYRGTRRELEHMKHILEKLASLELVKICSNETDDEEQLQLRTNLLNLPRSSKCKIQFEFIPPGSSFEQA</sequence>
<keyword evidence="3" id="KW-1185">Reference proteome</keyword>
<proteinExistence type="predicted"/>
<accession>R0FT13</accession>
<name>R0FT13_9BRAS</name>
<dbReference type="PANTHER" id="PTHR31293:SF12">
    <property type="entry name" value="RNI-LIKE SUPERFAMILY PROTEIN"/>
    <property type="match status" value="1"/>
</dbReference>
<dbReference type="SUPFAM" id="SSF52047">
    <property type="entry name" value="RNI-like"/>
    <property type="match status" value="1"/>
</dbReference>
<dbReference type="Proteomes" id="UP000029121">
    <property type="component" value="Unassembled WGS sequence"/>
</dbReference>
<feature type="domain" description="FBD" evidence="1">
    <location>
        <begin position="132"/>
        <end position="203"/>
    </location>
</feature>
<gene>
    <name evidence="2" type="ORF">CARUB_v10018915mg</name>
</gene>